<feature type="domain" description="Bacterial Ig" evidence="1">
    <location>
        <begin position="2"/>
        <end position="35"/>
    </location>
</feature>
<gene>
    <name evidence="2" type="ORF">I553_7499</name>
</gene>
<evidence type="ECO:0000313" key="2">
    <source>
        <dbReference type="EMBL" id="EUA33095.1"/>
    </source>
</evidence>
<comment type="caution">
    <text evidence="2">The sequence shown here is derived from an EMBL/GenBank/DDBJ whole genome shotgun (WGS) entry which is preliminary data.</text>
</comment>
<dbReference type="Gene3D" id="2.60.40.3710">
    <property type="match status" value="1"/>
</dbReference>
<dbReference type="EMBL" id="JAOB01000047">
    <property type="protein sequence ID" value="EUA33095.1"/>
    <property type="molecule type" value="Genomic_DNA"/>
</dbReference>
<evidence type="ECO:0000259" key="1">
    <source>
        <dbReference type="Pfam" id="PF17964"/>
    </source>
</evidence>
<name>X8AQK1_MYCXE</name>
<dbReference type="PATRIC" id="fig|1299334.3.peg.4883"/>
<protein>
    <recommendedName>
        <fullName evidence="1">Bacterial Ig domain-containing protein</fullName>
    </recommendedName>
</protein>
<proteinExistence type="predicted"/>
<dbReference type="Pfam" id="PF17964">
    <property type="entry name" value="Big_10"/>
    <property type="match status" value="1"/>
</dbReference>
<reference evidence="2" key="1">
    <citation type="submission" date="2014-01" db="EMBL/GenBank/DDBJ databases">
        <authorList>
            <person name="Brown-Elliot B."/>
            <person name="Wallace R."/>
            <person name="Lenaerts A."/>
            <person name="Ordway D."/>
            <person name="DeGroote M.A."/>
            <person name="Parker T."/>
            <person name="Sizemore C."/>
            <person name="Tallon L.J."/>
            <person name="Sadzewicz L.K."/>
            <person name="Sengamalay N."/>
            <person name="Fraser C.M."/>
            <person name="Hine E."/>
            <person name="Shefchek K.A."/>
            <person name="Das S.P."/>
            <person name="Tettelin H."/>
        </authorList>
    </citation>
    <scope>NUCLEOTIDE SEQUENCE [LARGE SCALE GENOMIC DNA]</scope>
    <source>
        <strain evidence="2">4042</strain>
    </source>
</reference>
<accession>X8AQK1</accession>
<dbReference type="InterPro" id="IPR041280">
    <property type="entry name" value="Big_10"/>
</dbReference>
<organism evidence="2">
    <name type="scientific">Mycobacterium xenopi 4042</name>
    <dbReference type="NCBI Taxonomy" id="1299334"/>
    <lineage>
        <taxon>Bacteria</taxon>
        <taxon>Bacillati</taxon>
        <taxon>Actinomycetota</taxon>
        <taxon>Actinomycetes</taxon>
        <taxon>Mycobacteriales</taxon>
        <taxon>Mycobacteriaceae</taxon>
        <taxon>Mycobacterium</taxon>
    </lineage>
</organism>
<dbReference type="AlphaFoldDB" id="X8AQK1"/>
<sequence>MVGVGQPVAIRFDEDITNRAAAEKAIKITAKPPSRARSTG</sequence>